<protein>
    <submittedName>
        <fullName evidence="1">Putative secreted protein</fullName>
    </submittedName>
</protein>
<sequence>MKFILCTTYSVVWSVIISICWSDRIIFESEEHTTTSANELDTRMMMVVPVRPCPPGTRRLARDGSCRRIRFSGDSALVFGN</sequence>
<dbReference type="EMBL" id="GFTR01000887">
    <property type="protein sequence ID" value="JAW15539.1"/>
    <property type="molecule type" value="Transcribed_RNA"/>
</dbReference>
<name>A0A224Y4X4_9HEMI</name>
<proteinExistence type="predicted"/>
<accession>A0A224Y4X4</accession>
<reference evidence="1" key="1">
    <citation type="journal article" date="2018" name="PLoS Negl. Trop. Dis.">
        <title>An insight into the salivary gland and fat body transcriptome of Panstrongylus lignarius (Hemiptera: Heteroptera), the main vector of Chagas disease in Peru.</title>
        <authorList>
            <person name="Nevoa J.C."/>
            <person name="Mendes M.T."/>
            <person name="da Silva M.V."/>
            <person name="Soares S.C."/>
            <person name="Oliveira C.J.F."/>
            <person name="Ribeiro J.M.C."/>
        </authorList>
    </citation>
    <scope>NUCLEOTIDE SEQUENCE</scope>
</reference>
<evidence type="ECO:0000313" key="1">
    <source>
        <dbReference type="EMBL" id="JAW15539.1"/>
    </source>
</evidence>
<organism evidence="1">
    <name type="scientific">Panstrongylus lignarius</name>
    <dbReference type="NCBI Taxonomy" id="156445"/>
    <lineage>
        <taxon>Eukaryota</taxon>
        <taxon>Metazoa</taxon>
        <taxon>Ecdysozoa</taxon>
        <taxon>Arthropoda</taxon>
        <taxon>Hexapoda</taxon>
        <taxon>Insecta</taxon>
        <taxon>Pterygota</taxon>
        <taxon>Neoptera</taxon>
        <taxon>Paraneoptera</taxon>
        <taxon>Hemiptera</taxon>
        <taxon>Heteroptera</taxon>
        <taxon>Panheteroptera</taxon>
        <taxon>Cimicomorpha</taxon>
        <taxon>Reduviidae</taxon>
        <taxon>Triatominae</taxon>
        <taxon>Panstrongylus</taxon>
    </lineage>
</organism>
<dbReference type="AlphaFoldDB" id="A0A224Y4X4"/>